<dbReference type="PANTHER" id="PTHR42912:SF80">
    <property type="entry name" value="METHYLTRANSFERASE DOMAIN-CONTAINING PROTEIN"/>
    <property type="match status" value="1"/>
</dbReference>
<keyword evidence="3" id="KW-0808">Transferase</keyword>
<accession>U7QL07</accession>
<keyword evidence="3" id="KW-0489">Methyltransferase</keyword>
<dbReference type="InterPro" id="IPR041698">
    <property type="entry name" value="Methyltransf_25"/>
</dbReference>
<dbReference type="Gene3D" id="3.40.50.150">
    <property type="entry name" value="Vaccinia Virus protein VP39"/>
    <property type="match status" value="1"/>
</dbReference>
<protein>
    <submittedName>
        <fullName evidence="3">Methyltransferase domain protein</fullName>
    </submittedName>
</protein>
<dbReference type="SUPFAM" id="SSF53335">
    <property type="entry name" value="S-adenosyl-L-methionine-dependent methyltransferases"/>
    <property type="match status" value="1"/>
</dbReference>
<feature type="region of interest" description="Disordered" evidence="1">
    <location>
        <begin position="270"/>
        <end position="297"/>
    </location>
</feature>
<dbReference type="GO" id="GO:0008168">
    <property type="term" value="F:methyltransferase activity"/>
    <property type="evidence" value="ECO:0007669"/>
    <property type="project" value="UniProtKB-KW"/>
</dbReference>
<dbReference type="PANTHER" id="PTHR42912">
    <property type="entry name" value="METHYLTRANSFERASE"/>
    <property type="match status" value="1"/>
</dbReference>
<organism evidence="3 4">
    <name type="scientific">Lyngbya aestuarii BL J</name>
    <dbReference type="NCBI Taxonomy" id="1348334"/>
    <lineage>
        <taxon>Bacteria</taxon>
        <taxon>Bacillati</taxon>
        <taxon>Cyanobacteriota</taxon>
        <taxon>Cyanophyceae</taxon>
        <taxon>Oscillatoriophycideae</taxon>
        <taxon>Oscillatoriales</taxon>
        <taxon>Microcoleaceae</taxon>
        <taxon>Lyngbya</taxon>
    </lineage>
</organism>
<dbReference type="Pfam" id="PF13649">
    <property type="entry name" value="Methyltransf_25"/>
    <property type="match status" value="1"/>
</dbReference>
<dbReference type="OrthoDB" id="505670at2"/>
<evidence type="ECO:0000313" key="4">
    <source>
        <dbReference type="Proteomes" id="UP000017127"/>
    </source>
</evidence>
<dbReference type="AlphaFoldDB" id="U7QL07"/>
<dbReference type="GO" id="GO:0032259">
    <property type="term" value="P:methylation"/>
    <property type="evidence" value="ECO:0007669"/>
    <property type="project" value="UniProtKB-KW"/>
</dbReference>
<dbReference type="PATRIC" id="fig|1348334.3.peg.2893"/>
<dbReference type="CDD" id="cd02440">
    <property type="entry name" value="AdoMet_MTases"/>
    <property type="match status" value="1"/>
</dbReference>
<evidence type="ECO:0000256" key="1">
    <source>
        <dbReference type="SAM" id="MobiDB-lite"/>
    </source>
</evidence>
<dbReference type="Proteomes" id="UP000017127">
    <property type="component" value="Unassembled WGS sequence"/>
</dbReference>
<dbReference type="EMBL" id="AUZM01000026">
    <property type="protein sequence ID" value="ERT07101.1"/>
    <property type="molecule type" value="Genomic_DNA"/>
</dbReference>
<evidence type="ECO:0000313" key="3">
    <source>
        <dbReference type="EMBL" id="ERT07101.1"/>
    </source>
</evidence>
<keyword evidence="4" id="KW-1185">Reference proteome</keyword>
<gene>
    <name evidence="3" type="ORF">M595_2990</name>
</gene>
<feature type="domain" description="Methyltransferase" evidence="2">
    <location>
        <begin position="105"/>
        <end position="201"/>
    </location>
</feature>
<feature type="compositionally biased region" description="Low complexity" evidence="1">
    <location>
        <begin position="270"/>
        <end position="281"/>
    </location>
</feature>
<dbReference type="InterPro" id="IPR050508">
    <property type="entry name" value="Methyltransf_Superfamily"/>
</dbReference>
<evidence type="ECO:0000259" key="2">
    <source>
        <dbReference type="Pfam" id="PF13649"/>
    </source>
</evidence>
<name>U7QL07_9CYAN</name>
<dbReference type="InterPro" id="IPR029063">
    <property type="entry name" value="SAM-dependent_MTases_sf"/>
</dbReference>
<dbReference type="RefSeq" id="WP_023066737.1">
    <property type="nucleotide sequence ID" value="NZ_AUZM01000026.1"/>
</dbReference>
<sequence length="297" mass="33407">MSVRQDTIFQQFLVPLFENVLVDPEALKQFKHSINWEEESTRLTNPRLTYPDYYHSQNFHGIKGGYLNSEAPVSYDPITQYVLPPAEPIVRQGLIDRIRVKPRRILDLGCGTGSTTLRLKQAFPEAEVIGVDLSPYMLVVAELKAKKAGLKIQFHHANAEETGFPDASFDLVSASLLFHETPPDVAQTITQESFRLLQAGGEMIVLDGNQQTLRQTEWLTEIFEEPYIKAYAAASLNAWMTQAGFAQVQTDDWWWVHQISQGIKPIVKNTSTSTRSQTQVSYNKPEIDSSAGRPAPA</sequence>
<reference evidence="3 4" key="1">
    <citation type="journal article" date="2013" name="Front. Microbiol.">
        <title>Comparative genomic analyses of the cyanobacterium, Lyngbya aestuarii BL J, a powerful hydrogen producer.</title>
        <authorList>
            <person name="Kothari A."/>
            <person name="Vaughn M."/>
            <person name="Garcia-Pichel F."/>
        </authorList>
    </citation>
    <scope>NUCLEOTIDE SEQUENCE [LARGE SCALE GENOMIC DNA]</scope>
    <source>
        <strain evidence="3 4">BL J</strain>
    </source>
</reference>
<proteinExistence type="predicted"/>
<comment type="caution">
    <text evidence="3">The sequence shown here is derived from an EMBL/GenBank/DDBJ whole genome shotgun (WGS) entry which is preliminary data.</text>
</comment>